<dbReference type="InterPro" id="IPR001647">
    <property type="entry name" value="HTH_TetR"/>
</dbReference>
<dbReference type="SUPFAM" id="SSF46689">
    <property type="entry name" value="Homeodomain-like"/>
    <property type="match status" value="1"/>
</dbReference>
<protein>
    <submittedName>
        <fullName evidence="6">TetR/AcrR family transcriptional regulator</fullName>
    </submittedName>
</protein>
<evidence type="ECO:0000313" key="7">
    <source>
        <dbReference type="EMBL" id="PJZ28501.1"/>
    </source>
</evidence>
<evidence type="ECO:0000256" key="2">
    <source>
        <dbReference type="ARBA" id="ARBA00023125"/>
    </source>
</evidence>
<dbReference type="SUPFAM" id="SSF48498">
    <property type="entry name" value="Tetracyclin repressor-like, C-terminal domain"/>
    <property type="match status" value="1"/>
</dbReference>
<evidence type="ECO:0000256" key="4">
    <source>
        <dbReference type="PROSITE-ProRule" id="PRU00335"/>
    </source>
</evidence>
<keyword evidence="2 4" id="KW-0238">DNA-binding</keyword>
<evidence type="ECO:0000256" key="1">
    <source>
        <dbReference type="ARBA" id="ARBA00023015"/>
    </source>
</evidence>
<keyword evidence="8" id="KW-1185">Reference proteome</keyword>
<dbReference type="InterPro" id="IPR009057">
    <property type="entry name" value="Homeodomain-like_sf"/>
</dbReference>
<keyword evidence="3" id="KW-0804">Transcription</keyword>
<reference evidence="7 8" key="1">
    <citation type="submission" date="2017-07" db="EMBL/GenBank/DDBJ databases">
        <title>Leptospira spp. isolated from tropical soils.</title>
        <authorList>
            <person name="Thibeaux R."/>
            <person name="Iraola G."/>
            <person name="Ferres I."/>
            <person name="Bierque E."/>
            <person name="Girault D."/>
            <person name="Soupe-Gilbert M.-E."/>
            <person name="Picardeau M."/>
            <person name="Goarant C."/>
        </authorList>
    </citation>
    <scope>NUCLEOTIDE SEQUENCE [LARGE SCALE GENOMIC DNA]</scope>
    <source>
        <strain evidence="7 8">JW2-C-B1</strain>
    </source>
</reference>
<dbReference type="PANTHER" id="PTHR47506:SF7">
    <property type="entry name" value="TRANSCRIPTIONAL REGULATORY PROTEIN"/>
    <property type="match status" value="1"/>
</dbReference>
<evidence type="ECO:0000259" key="5">
    <source>
        <dbReference type="PROSITE" id="PS50977"/>
    </source>
</evidence>
<evidence type="ECO:0000256" key="3">
    <source>
        <dbReference type="ARBA" id="ARBA00023163"/>
    </source>
</evidence>
<reference evidence="6 9" key="2">
    <citation type="submission" date="2018-11" db="EMBL/GenBank/DDBJ databases">
        <title>Complete genome sequence of Leptospira kmetyi isolate LS 001/16 from soil sample associated with a leptospirosis patient in Kelantan.</title>
        <authorList>
            <person name="Muhammad Yusoff F."/>
            <person name="Muhammad Yusoff S."/>
            <person name="Ahmad M.N."/>
            <person name="Yusof N.Y."/>
            <person name="Aziah I."/>
        </authorList>
    </citation>
    <scope>NUCLEOTIDE SEQUENCE [LARGE SCALE GENOMIC DNA]</scope>
    <source>
        <strain evidence="6 9">LS 001/16</strain>
    </source>
</reference>
<sequence>MAHSKKNKAESHERIVQVASALFRESGINGIGVDQLMKEAGLTHGGFYRHFTSKDELVGEAVERALKDGSKRAVDSISEKNQKSGLARLVDAYLSMIHRDGLNTSCAVTSLAGDVSRSNERARTAYTKQVNDYIELLKELMKNFDSKVKREKAIVALSAMVGALSLSRAVNDKKLSREILKTTARELKIQLEGEE</sequence>
<name>A0A5F1Y1A4_9LEPT</name>
<dbReference type="EMBL" id="CP033614">
    <property type="protein sequence ID" value="AYV54095.1"/>
    <property type="molecule type" value="Genomic_DNA"/>
</dbReference>
<dbReference type="PROSITE" id="PS50977">
    <property type="entry name" value="HTH_TETR_2"/>
    <property type="match status" value="1"/>
</dbReference>
<dbReference type="RefSeq" id="WP_020985584.1">
    <property type="nucleotide sequence ID" value="NZ_CP033614.1"/>
</dbReference>
<dbReference type="Proteomes" id="UP000231919">
    <property type="component" value="Unassembled WGS sequence"/>
</dbReference>
<proteinExistence type="predicted"/>
<evidence type="ECO:0000313" key="6">
    <source>
        <dbReference type="EMBL" id="AYV54095.1"/>
    </source>
</evidence>
<dbReference type="InterPro" id="IPR036271">
    <property type="entry name" value="Tet_transcr_reg_TetR-rel_C_sf"/>
</dbReference>
<gene>
    <name evidence="7" type="ORF">CH378_17565</name>
    <name evidence="6" type="ORF">EFP84_00310</name>
</gene>
<evidence type="ECO:0000313" key="9">
    <source>
        <dbReference type="Proteomes" id="UP000276407"/>
    </source>
</evidence>
<organism evidence="6 9">
    <name type="scientific">Leptospira kmetyi</name>
    <dbReference type="NCBI Taxonomy" id="408139"/>
    <lineage>
        <taxon>Bacteria</taxon>
        <taxon>Pseudomonadati</taxon>
        <taxon>Spirochaetota</taxon>
        <taxon>Spirochaetia</taxon>
        <taxon>Leptospirales</taxon>
        <taxon>Leptospiraceae</taxon>
        <taxon>Leptospira</taxon>
    </lineage>
</organism>
<feature type="DNA-binding region" description="H-T-H motif" evidence="4">
    <location>
        <begin position="32"/>
        <end position="51"/>
    </location>
</feature>
<keyword evidence="1" id="KW-0805">Transcription regulation</keyword>
<dbReference type="GO" id="GO:0003677">
    <property type="term" value="F:DNA binding"/>
    <property type="evidence" value="ECO:0007669"/>
    <property type="project" value="UniProtKB-UniRule"/>
</dbReference>
<dbReference type="EMBL" id="NPDP01000038">
    <property type="protein sequence ID" value="PJZ28501.1"/>
    <property type="molecule type" value="Genomic_DNA"/>
</dbReference>
<dbReference type="PRINTS" id="PR00455">
    <property type="entry name" value="HTHTETR"/>
</dbReference>
<dbReference type="Gene3D" id="1.10.357.10">
    <property type="entry name" value="Tetracycline Repressor, domain 2"/>
    <property type="match status" value="1"/>
</dbReference>
<dbReference type="KEGG" id="lkm:EFP84_00310"/>
<evidence type="ECO:0000313" key="8">
    <source>
        <dbReference type="Proteomes" id="UP000231919"/>
    </source>
</evidence>
<accession>A0A5F1Y1A4</accession>
<dbReference type="AlphaFoldDB" id="A0A5F1Y1A4"/>
<dbReference type="Pfam" id="PF00440">
    <property type="entry name" value="TetR_N"/>
    <property type="match status" value="1"/>
</dbReference>
<feature type="domain" description="HTH tetR-type" evidence="5">
    <location>
        <begin position="9"/>
        <end position="69"/>
    </location>
</feature>
<dbReference type="Gene3D" id="1.10.10.60">
    <property type="entry name" value="Homeodomain-like"/>
    <property type="match status" value="1"/>
</dbReference>
<dbReference type="PANTHER" id="PTHR47506">
    <property type="entry name" value="TRANSCRIPTIONAL REGULATORY PROTEIN"/>
    <property type="match status" value="1"/>
</dbReference>
<dbReference type="Proteomes" id="UP000276407">
    <property type="component" value="Chromosome 1"/>
</dbReference>